<evidence type="ECO:0000256" key="2">
    <source>
        <dbReference type="SAM" id="Phobius"/>
    </source>
</evidence>
<reference evidence="5 6" key="1">
    <citation type="submission" date="2015-01" db="EMBL/GenBank/DDBJ databases">
        <title>Draft genome sequence of Pedobacter sp. NL19 isolated from sludge of an effluent treatment pond in an abandoned uranium mine.</title>
        <authorList>
            <person name="Santos T."/>
            <person name="Caetano T."/>
            <person name="Covas C."/>
            <person name="Cruz A."/>
            <person name="Mendo S."/>
        </authorList>
    </citation>
    <scope>NUCLEOTIDE SEQUENCE [LARGE SCALE GENOMIC DNA]</scope>
    <source>
        <strain evidence="5 6">NL19</strain>
    </source>
</reference>
<evidence type="ECO:0000313" key="6">
    <source>
        <dbReference type="Proteomes" id="UP000032049"/>
    </source>
</evidence>
<feature type="transmembrane region" description="Helical" evidence="2">
    <location>
        <begin position="346"/>
        <end position="367"/>
    </location>
</feature>
<feature type="transmembrane region" description="Helical" evidence="2">
    <location>
        <begin position="373"/>
        <end position="394"/>
    </location>
</feature>
<dbReference type="RefSeq" id="WP_041881497.1">
    <property type="nucleotide sequence ID" value="NZ_CP157278.1"/>
</dbReference>
<dbReference type="EMBL" id="JXRA01000041">
    <property type="protein sequence ID" value="KIO77254.1"/>
    <property type="molecule type" value="Genomic_DNA"/>
</dbReference>
<dbReference type="Pfam" id="PF07695">
    <property type="entry name" value="7TMR-DISM_7TM"/>
    <property type="match status" value="1"/>
</dbReference>
<dbReference type="Pfam" id="PF07696">
    <property type="entry name" value="7TMR-DISMED2"/>
    <property type="match status" value="1"/>
</dbReference>
<keyword evidence="1" id="KW-0175">Coiled coil</keyword>
<keyword evidence="2" id="KW-0812">Transmembrane</keyword>
<evidence type="ECO:0000313" key="5">
    <source>
        <dbReference type="EMBL" id="KIO77254.1"/>
    </source>
</evidence>
<feature type="transmembrane region" description="Helical" evidence="2">
    <location>
        <begin position="313"/>
        <end position="334"/>
    </location>
</feature>
<keyword evidence="2" id="KW-0472">Membrane</keyword>
<dbReference type="Proteomes" id="UP000032049">
    <property type="component" value="Unassembled WGS sequence"/>
</dbReference>
<dbReference type="InterPro" id="IPR011622">
    <property type="entry name" value="7TMR_DISM_rcpt_extracell_dom2"/>
</dbReference>
<accession>A0A0D0FXL0</accession>
<feature type="transmembrane region" description="Helical" evidence="2">
    <location>
        <begin position="290"/>
        <end position="307"/>
    </location>
</feature>
<feature type="transmembrane region" description="Helical" evidence="2">
    <location>
        <begin position="256"/>
        <end position="278"/>
    </location>
</feature>
<dbReference type="OrthoDB" id="9783459at2"/>
<evidence type="ECO:0000259" key="3">
    <source>
        <dbReference type="Pfam" id="PF07695"/>
    </source>
</evidence>
<dbReference type="STRING" id="1503925.TH53_10415"/>
<organism evidence="5 6">
    <name type="scientific">Pedobacter lusitanus</name>
    <dbReference type="NCBI Taxonomy" id="1503925"/>
    <lineage>
        <taxon>Bacteria</taxon>
        <taxon>Pseudomonadati</taxon>
        <taxon>Bacteroidota</taxon>
        <taxon>Sphingobacteriia</taxon>
        <taxon>Sphingobacteriales</taxon>
        <taxon>Sphingobacteriaceae</taxon>
        <taxon>Pedobacter</taxon>
    </lineage>
</organism>
<sequence length="635" mass="74786">MFNRFSLIPVYFLLTAVLIFTFGPGSYAQKAVGINDSVDQHIFNFGEIEWLKDTQNDLSFEKISSKSFDKHFKPSLKSTPQTTDLQATYWFRIKIKHNSKAGKKYLLEFFDQTIDHVTAYLPLKNGLYEVKEFGDQFSFDKRELHHKNFELYINNNNDETQLYYFKFKSSQISDAIIVLRSVDWFISYALDEYFYFGIFYGMILVFSFYNLIMFIAIRQRQYLYYVLYNLSVGFFEMSTDGIAYQYLWSAAPAWNQIAYAFALYATSVFALLFTKELLLVKSKAPKLNQFILYIIGIRTALFLYSLFIDQSLFTYKFLEFIPLAVAFYTGIYVYKQGYKPARFFVLGYSFLFIGFTLKFLIMLGFSWLNFGVISYYSLSFCFVLEMVFLSFAIGDKVRILKTKKEKVQRQMIRQMAENVKLKDTLNQQLETKVEERTKEVFHKSLIIEAKNAELLEVNDRLQQQAEEISRMNILLEQDNQELQTNVEKVTRDRVMSADVDFEEFSKIYPDKDSCNLFLSELKWKDGYNCRKCKNTHYYNGHIAFSRRCSKCGYEESVTAYTVFQNTRIPINKAFYMIFLIYSSKGKISSHKLAEILNIRQSTCWTYGSKIKLLMEERKTVLKKANKNGWSQLVLD</sequence>
<feature type="coiled-coil region" evidence="1">
    <location>
        <begin position="447"/>
        <end position="492"/>
    </location>
</feature>
<feature type="domain" description="7TM-DISM receptor extracellular" evidence="4">
    <location>
        <begin position="47"/>
        <end position="178"/>
    </location>
</feature>
<dbReference type="InterPro" id="IPR011623">
    <property type="entry name" value="7TMR_DISM_rcpt_extracell_dom1"/>
</dbReference>
<dbReference type="AlphaFoldDB" id="A0A0D0FXL0"/>
<proteinExistence type="predicted"/>
<evidence type="ECO:0000259" key="4">
    <source>
        <dbReference type="Pfam" id="PF07696"/>
    </source>
</evidence>
<feature type="domain" description="7TM-DISM receptor extracellular" evidence="3">
    <location>
        <begin position="192"/>
        <end position="396"/>
    </location>
</feature>
<evidence type="ECO:0000256" key="1">
    <source>
        <dbReference type="SAM" id="Coils"/>
    </source>
</evidence>
<keyword evidence="6" id="KW-1185">Reference proteome</keyword>
<feature type="transmembrane region" description="Helical" evidence="2">
    <location>
        <begin position="222"/>
        <end position="244"/>
    </location>
</feature>
<comment type="caution">
    <text evidence="5">The sequence shown here is derived from an EMBL/GenBank/DDBJ whole genome shotgun (WGS) entry which is preliminary data.</text>
</comment>
<gene>
    <name evidence="5" type="ORF">TH53_10415</name>
</gene>
<keyword evidence="2" id="KW-1133">Transmembrane helix</keyword>
<feature type="transmembrane region" description="Helical" evidence="2">
    <location>
        <begin position="193"/>
        <end position="215"/>
    </location>
</feature>
<name>A0A0D0FXL0_9SPHI</name>
<dbReference type="Gene3D" id="2.60.40.2380">
    <property type="match status" value="1"/>
</dbReference>
<protein>
    <submittedName>
        <fullName evidence="5">Chromosome partitioning protein ParA</fullName>
    </submittedName>
</protein>